<evidence type="ECO:0000259" key="1">
    <source>
        <dbReference type="Pfam" id="PF13276"/>
    </source>
</evidence>
<gene>
    <name evidence="2" type="ORF">E4P47_08430</name>
</gene>
<organism evidence="2 3">
    <name type="scientific">Porphyromonas levii</name>
    <dbReference type="NCBI Taxonomy" id="28114"/>
    <lineage>
        <taxon>Bacteria</taxon>
        <taxon>Pseudomonadati</taxon>
        <taxon>Bacteroidota</taxon>
        <taxon>Bacteroidia</taxon>
        <taxon>Bacteroidales</taxon>
        <taxon>Porphyromonadaceae</taxon>
        <taxon>Porphyromonas</taxon>
    </lineage>
</organism>
<dbReference type="InterPro" id="IPR025948">
    <property type="entry name" value="HTH-like_dom"/>
</dbReference>
<sequence length="42" mass="5082">IDEYHTEHPTSGVVHMRDMLRLRGYSVNEKRVRRLMRKMGIL</sequence>
<dbReference type="Proteomes" id="UP000297225">
    <property type="component" value="Unassembled WGS sequence"/>
</dbReference>
<dbReference type="AlphaFoldDB" id="A0A4Y8WN18"/>
<reference evidence="2 3" key="1">
    <citation type="submission" date="2019-03" db="EMBL/GenBank/DDBJ databases">
        <title>Porphyromonas levii Isolated from the Uterus of Dairy Cows.</title>
        <authorList>
            <person name="Francis A.M."/>
        </authorList>
    </citation>
    <scope>NUCLEOTIDE SEQUENCE [LARGE SCALE GENOMIC DNA]</scope>
    <source>
        <strain evidence="2 3">AF5678</strain>
    </source>
</reference>
<feature type="domain" description="HTH-like" evidence="1">
    <location>
        <begin position="1"/>
        <end position="41"/>
    </location>
</feature>
<dbReference type="Pfam" id="PF13276">
    <property type="entry name" value="HTH_21"/>
    <property type="match status" value="1"/>
</dbReference>
<comment type="caution">
    <text evidence="2">The sequence shown here is derived from an EMBL/GenBank/DDBJ whole genome shotgun (WGS) entry which is preliminary data.</text>
</comment>
<accession>A0A4Y8WN18</accession>
<proteinExistence type="predicted"/>
<feature type="non-terminal residue" evidence="2">
    <location>
        <position position="1"/>
    </location>
</feature>
<evidence type="ECO:0000313" key="3">
    <source>
        <dbReference type="Proteomes" id="UP000297225"/>
    </source>
</evidence>
<name>A0A4Y8WN18_9PORP</name>
<keyword evidence="3" id="KW-1185">Reference proteome</keyword>
<protein>
    <submittedName>
        <fullName evidence="2">Transposase</fullName>
    </submittedName>
</protein>
<evidence type="ECO:0000313" key="2">
    <source>
        <dbReference type="EMBL" id="TFH94224.1"/>
    </source>
</evidence>
<dbReference type="EMBL" id="SPNC01000159">
    <property type="protein sequence ID" value="TFH94224.1"/>
    <property type="molecule type" value="Genomic_DNA"/>
</dbReference>